<dbReference type="Pfam" id="PF04203">
    <property type="entry name" value="Sortase"/>
    <property type="match status" value="1"/>
</dbReference>
<evidence type="ECO:0000313" key="3">
    <source>
        <dbReference type="EMBL" id="GIJ55262.1"/>
    </source>
</evidence>
<dbReference type="InterPro" id="IPR005754">
    <property type="entry name" value="Sortase"/>
</dbReference>
<feature type="transmembrane region" description="Helical" evidence="2">
    <location>
        <begin position="18"/>
        <end position="38"/>
    </location>
</feature>
<dbReference type="InterPro" id="IPR023365">
    <property type="entry name" value="Sortase_dom-sf"/>
</dbReference>
<proteinExistence type="predicted"/>
<reference evidence="3" key="1">
    <citation type="submission" date="2021-01" db="EMBL/GenBank/DDBJ databases">
        <title>Whole genome shotgun sequence of Virgisporangium aurantiacum NBRC 16421.</title>
        <authorList>
            <person name="Komaki H."/>
            <person name="Tamura T."/>
        </authorList>
    </citation>
    <scope>NUCLEOTIDE SEQUENCE</scope>
    <source>
        <strain evidence="3">NBRC 16421</strain>
    </source>
</reference>
<evidence type="ECO:0000313" key="4">
    <source>
        <dbReference type="Proteomes" id="UP000612585"/>
    </source>
</evidence>
<keyword evidence="1" id="KW-0378">Hydrolase</keyword>
<keyword evidence="2" id="KW-0472">Membrane</keyword>
<name>A0A8J3Z263_9ACTN</name>
<keyword evidence="2" id="KW-1133">Transmembrane helix</keyword>
<keyword evidence="4" id="KW-1185">Reference proteome</keyword>
<dbReference type="InterPro" id="IPR042001">
    <property type="entry name" value="Sortase_F"/>
</dbReference>
<dbReference type="AlphaFoldDB" id="A0A8J3Z263"/>
<dbReference type="GO" id="GO:0016787">
    <property type="term" value="F:hydrolase activity"/>
    <property type="evidence" value="ECO:0007669"/>
    <property type="project" value="UniProtKB-KW"/>
</dbReference>
<evidence type="ECO:0000256" key="2">
    <source>
        <dbReference type="SAM" id="Phobius"/>
    </source>
</evidence>
<comment type="caution">
    <text evidence="3">The sequence shown here is derived from an EMBL/GenBank/DDBJ whole genome shotgun (WGS) entry which is preliminary data.</text>
</comment>
<keyword evidence="2" id="KW-0812">Transmembrane</keyword>
<accession>A0A8J3Z263</accession>
<dbReference type="SUPFAM" id="SSF63817">
    <property type="entry name" value="Sortase"/>
    <property type="match status" value="1"/>
</dbReference>
<gene>
    <name evidence="3" type="ORF">Vau01_027780</name>
</gene>
<protein>
    <submittedName>
        <fullName evidence="3">Class F sortase</fullName>
    </submittedName>
</protein>
<organism evidence="3 4">
    <name type="scientific">Virgisporangium aurantiacum</name>
    <dbReference type="NCBI Taxonomy" id="175570"/>
    <lineage>
        <taxon>Bacteria</taxon>
        <taxon>Bacillati</taxon>
        <taxon>Actinomycetota</taxon>
        <taxon>Actinomycetes</taxon>
        <taxon>Micromonosporales</taxon>
        <taxon>Micromonosporaceae</taxon>
        <taxon>Virgisporangium</taxon>
    </lineage>
</organism>
<dbReference type="CDD" id="cd05829">
    <property type="entry name" value="Sortase_F"/>
    <property type="match status" value="1"/>
</dbReference>
<evidence type="ECO:0000256" key="1">
    <source>
        <dbReference type="ARBA" id="ARBA00022801"/>
    </source>
</evidence>
<dbReference type="Proteomes" id="UP000612585">
    <property type="component" value="Unassembled WGS sequence"/>
</dbReference>
<dbReference type="NCBIfam" id="NF033748">
    <property type="entry name" value="class_F_sortase"/>
    <property type="match status" value="1"/>
</dbReference>
<dbReference type="RefSeq" id="WP_203991833.1">
    <property type="nucleotide sequence ID" value="NZ_BOPG01000016.1"/>
</dbReference>
<dbReference type="Gene3D" id="2.40.260.10">
    <property type="entry name" value="Sortase"/>
    <property type="match status" value="1"/>
</dbReference>
<sequence>MTGADWRVIRHRSGARNLLIALAVVVVVGLIAGGAVMFRGGDDGGGPATAAGTGSPTAGPLAIEAAPATEPAALPPPSQVRIAAIGVDSPLESLAVDGTGALAGPVDFAKAGWYTGGVVPGEIGPAVIAGHVDSAAGPAVFYRLRDLKAGDVVEVLRGDRWIPFRVVASERYPKNQFPTERVYSPTPVPELRVITCGGTFDRSRRSYEDNIVVYAVAA</sequence>
<dbReference type="EMBL" id="BOPG01000016">
    <property type="protein sequence ID" value="GIJ55262.1"/>
    <property type="molecule type" value="Genomic_DNA"/>
</dbReference>